<accession>A0A6C0IDZ2</accession>
<organism evidence="3">
    <name type="scientific">viral metagenome</name>
    <dbReference type="NCBI Taxonomy" id="1070528"/>
    <lineage>
        <taxon>unclassified sequences</taxon>
        <taxon>metagenomes</taxon>
        <taxon>organismal metagenomes</taxon>
    </lineage>
</organism>
<feature type="coiled-coil region" evidence="1">
    <location>
        <begin position="67"/>
        <end position="94"/>
    </location>
</feature>
<sequence length="402" mass="47320">MSGIQDPDFPYNEETQLKIQAFFKSKVRKPNKRSKAKQYYTVSEKGDLNILDESKTVISTIPLQYYRDYSKEELDNLEKERREAIIKVEEEIESNKKLFRETNDMETKFNINSEIQVLELKRSSLISPYKSIKDVKSIDIKDIILEEEKEKRKMGDLVYQVVTRNFPLWKLYGKYTVSKEVLDVVQQKGVRLELGEVFLTNGRVARLFNKEDDEYNGFLSIYLVKEFIYNDINFSSPYQAFEYTRLKLLKQDELAEKLLTTRSVRSIRHWVKETRTMVPETKQLWEEILKEFYTQNSDLMKKLLETKDAILSFVSKAKYLGGIGIDIEDEDRFDTSKWKYKDNIVGDVLMNLRKEMSQLPEEGQTKQVSDYEDSVVSEEEVQAKKKAAIINTMKKKVSFNSV</sequence>
<reference evidence="3" key="1">
    <citation type="journal article" date="2020" name="Nature">
        <title>Giant virus diversity and host interactions through global metagenomics.</title>
        <authorList>
            <person name="Schulz F."/>
            <person name="Roux S."/>
            <person name="Paez-Espino D."/>
            <person name="Jungbluth S."/>
            <person name="Walsh D.A."/>
            <person name="Denef V.J."/>
            <person name="McMahon K.D."/>
            <person name="Konstantinidis K.T."/>
            <person name="Eloe-Fadrosh E.A."/>
            <person name="Kyrpides N.C."/>
            <person name="Woyke T."/>
        </authorList>
    </citation>
    <scope>NUCLEOTIDE SEQUENCE</scope>
    <source>
        <strain evidence="3">GVMAG-M-3300023184-77</strain>
    </source>
</reference>
<keyword evidence="1" id="KW-0175">Coiled coil</keyword>
<evidence type="ECO:0000259" key="2">
    <source>
        <dbReference type="Pfam" id="PF08719"/>
    </source>
</evidence>
<dbReference type="AlphaFoldDB" id="A0A6C0IDZ2"/>
<dbReference type="CDD" id="cd15457">
    <property type="entry name" value="NADAR"/>
    <property type="match status" value="1"/>
</dbReference>
<evidence type="ECO:0000256" key="1">
    <source>
        <dbReference type="SAM" id="Coils"/>
    </source>
</evidence>
<feature type="domain" description="NADAR" evidence="2">
    <location>
        <begin position="208"/>
        <end position="356"/>
    </location>
</feature>
<dbReference type="Pfam" id="PF08719">
    <property type="entry name" value="NADAR"/>
    <property type="match status" value="1"/>
</dbReference>
<dbReference type="EMBL" id="MN740165">
    <property type="protein sequence ID" value="QHT91328.1"/>
    <property type="molecule type" value="Genomic_DNA"/>
</dbReference>
<dbReference type="SUPFAM" id="SSF143990">
    <property type="entry name" value="YbiA-like"/>
    <property type="match status" value="1"/>
</dbReference>
<name>A0A6C0IDZ2_9ZZZZ</name>
<dbReference type="Gene3D" id="1.10.357.40">
    <property type="entry name" value="YbiA-like"/>
    <property type="match status" value="1"/>
</dbReference>
<evidence type="ECO:0000313" key="3">
    <source>
        <dbReference type="EMBL" id="QHT91328.1"/>
    </source>
</evidence>
<dbReference type="InterPro" id="IPR037238">
    <property type="entry name" value="YbiA-like_sf"/>
</dbReference>
<protein>
    <recommendedName>
        <fullName evidence="2">NADAR domain-containing protein</fullName>
    </recommendedName>
</protein>
<proteinExistence type="predicted"/>
<dbReference type="InterPro" id="IPR012816">
    <property type="entry name" value="NADAR"/>
</dbReference>